<dbReference type="GO" id="GO:0071949">
    <property type="term" value="F:FAD binding"/>
    <property type="evidence" value="ECO:0007669"/>
    <property type="project" value="InterPro"/>
</dbReference>
<evidence type="ECO:0000256" key="3">
    <source>
        <dbReference type="ARBA" id="ARBA00007992"/>
    </source>
</evidence>
<dbReference type="HOGENOM" id="CLU_009665_4_0_1"/>
<dbReference type="PANTHER" id="PTHR47178:SF4">
    <property type="entry name" value="FAD-DEPENDENT MONOOXYGENASE APTC"/>
    <property type="match status" value="1"/>
</dbReference>
<evidence type="ECO:0000256" key="2">
    <source>
        <dbReference type="ARBA" id="ARBA00005179"/>
    </source>
</evidence>
<evidence type="ECO:0000313" key="9">
    <source>
        <dbReference type="EMBL" id="CEJ94130.1"/>
    </source>
</evidence>
<dbReference type="Pfam" id="PF01494">
    <property type="entry name" value="FAD_binding_3"/>
    <property type="match status" value="1"/>
</dbReference>
<evidence type="ECO:0000256" key="6">
    <source>
        <dbReference type="ARBA" id="ARBA00023002"/>
    </source>
</evidence>
<dbReference type="PANTHER" id="PTHR47178">
    <property type="entry name" value="MONOOXYGENASE, FAD-BINDING"/>
    <property type="match status" value="1"/>
</dbReference>
<keyword evidence="5" id="KW-0274">FAD</keyword>
<protein>
    <recommendedName>
        <fullName evidence="8">FAD-binding domain-containing protein</fullName>
    </recommendedName>
</protein>
<dbReference type="InterPro" id="IPR002938">
    <property type="entry name" value="FAD-bd"/>
</dbReference>
<keyword evidence="7" id="KW-0503">Monooxygenase</keyword>
<dbReference type="STRING" id="1531966.A0A0A1TQI4"/>
<reference evidence="9 10" key="1">
    <citation type="journal article" date="2015" name="Genome Announc.">
        <title>Draft Genome Sequence and Gene Annotation of the Entomopathogenic Fungus Verticillium hemipterigenum.</title>
        <authorList>
            <person name="Horn F."/>
            <person name="Habel A."/>
            <person name="Scharf D.H."/>
            <person name="Dworschak J."/>
            <person name="Brakhage A.A."/>
            <person name="Guthke R."/>
            <person name="Hertweck C."/>
            <person name="Linde J."/>
        </authorList>
    </citation>
    <scope>NUCLEOTIDE SEQUENCE [LARGE SCALE GENOMIC DNA]</scope>
</reference>
<dbReference type="GO" id="GO:0004497">
    <property type="term" value="F:monooxygenase activity"/>
    <property type="evidence" value="ECO:0007669"/>
    <property type="project" value="UniProtKB-KW"/>
</dbReference>
<dbReference type="Gene3D" id="3.50.50.60">
    <property type="entry name" value="FAD/NAD(P)-binding domain"/>
    <property type="match status" value="1"/>
</dbReference>
<comment type="similarity">
    <text evidence="3">Belongs to the paxM FAD-dependent monooxygenase family.</text>
</comment>
<evidence type="ECO:0000256" key="5">
    <source>
        <dbReference type="ARBA" id="ARBA00022827"/>
    </source>
</evidence>
<evidence type="ECO:0000256" key="1">
    <source>
        <dbReference type="ARBA" id="ARBA00001974"/>
    </source>
</evidence>
<name>A0A0A1TQI4_9HYPO</name>
<keyword evidence="4" id="KW-0285">Flavoprotein</keyword>
<dbReference type="OrthoDB" id="655030at2759"/>
<feature type="domain" description="FAD-binding" evidence="8">
    <location>
        <begin position="75"/>
        <end position="383"/>
    </location>
</feature>
<evidence type="ECO:0000313" key="10">
    <source>
        <dbReference type="Proteomes" id="UP000039046"/>
    </source>
</evidence>
<sequence>MTANSLHFLSGKKIVVAGAGIGGLAFVISLKKVWNPDLPFPELLIYDRDPRELPADRAGYSLSFNGVDENGGMVACRDMGILQKILDRALVGLPKEAGFHIWDNDWSVIIGMKLKPFEDLPSISVRVRRSDLREVLVEEAEKIATIHWATRVTSAEHLEDGSVRVHVTPEDGSPASTQDCQLLVAADGAHSKVRASFRPEDELKYRDCVQFGGLSRFPEGGIPSPLNKDWGMIVTGHGAGCFFSPVDQESVVWAISRWEKDGPRDGYKKDDAEAFEALKKDALQLGKSMAEPFTSIVNSTVQEQSFVTPTRDKEPFAHDAALKNVIFIGDANHCVSSFAGNGANLALKDGWDLAKQLTEADSAEDAVAAYDALALPRAQKTLKDSHDRMNQSHYSGFKWTLLKGTLKASNAVMSIGK</sequence>
<keyword evidence="6" id="KW-0560">Oxidoreductase</keyword>
<gene>
    <name evidence="9" type="ORF">VHEMI09681</name>
</gene>
<evidence type="ECO:0000259" key="8">
    <source>
        <dbReference type="Pfam" id="PF01494"/>
    </source>
</evidence>
<organism evidence="9 10">
    <name type="scientific">[Torrubiella] hemipterigena</name>
    <dbReference type="NCBI Taxonomy" id="1531966"/>
    <lineage>
        <taxon>Eukaryota</taxon>
        <taxon>Fungi</taxon>
        <taxon>Dikarya</taxon>
        <taxon>Ascomycota</taxon>
        <taxon>Pezizomycotina</taxon>
        <taxon>Sordariomycetes</taxon>
        <taxon>Hypocreomycetidae</taxon>
        <taxon>Hypocreales</taxon>
        <taxon>Clavicipitaceae</taxon>
        <taxon>Clavicipitaceae incertae sedis</taxon>
        <taxon>'Torrubiella' clade</taxon>
    </lineage>
</organism>
<accession>A0A0A1TQI4</accession>
<dbReference type="PRINTS" id="PR00420">
    <property type="entry name" value="RNGMNOXGNASE"/>
</dbReference>
<dbReference type="SUPFAM" id="SSF51905">
    <property type="entry name" value="FAD/NAD(P)-binding domain"/>
    <property type="match status" value="1"/>
</dbReference>
<dbReference type="AlphaFoldDB" id="A0A0A1TQI4"/>
<comment type="pathway">
    <text evidence="2">Secondary metabolite biosynthesis.</text>
</comment>
<keyword evidence="10" id="KW-1185">Reference proteome</keyword>
<proteinExistence type="inferred from homology"/>
<dbReference type="EMBL" id="CDHN01000006">
    <property type="protein sequence ID" value="CEJ94130.1"/>
    <property type="molecule type" value="Genomic_DNA"/>
</dbReference>
<dbReference type="InterPro" id="IPR036188">
    <property type="entry name" value="FAD/NAD-bd_sf"/>
</dbReference>
<comment type="cofactor">
    <cofactor evidence="1">
        <name>FAD</name>
        <dbReference type="ChEBI" id="CHEBI:57692"/>
    </cofactor>
</comment>
<evidence type="ECO:0000256" key="4">
    <source>
        <dbReference type="ARBA" id="ARBA00022630"/>
    </source>
</evidence>
<evidence type="ECO:0000256" key="7">
    <source>
        <dbReference type="ARBA" id="ARBA00023033"/>
    </source>
</evidence>
<dbReference type="Proteomes" id="UP000039046">
    <property type="component" value="Unassembled WGS sequence"/>
</dbReference>